<dbReference type="PANTHER" id="PTHR43584:SF3">
    <property type="entry name" value="BIFUNCTIONAL PROTEIN GLMU"/>
    <property type="match status" value="1"/>
</dbReference>
<comment type="catalytic activity">
    <reaction evidence="16 18">
        <text>N-acetyl-alpha-D-glucosamine 1-phosphate + UTP + H(+) = UDP-N-acetyl-alpha-D-glucosamine + diphosphate</text>
        <dbReference type="Rhea" id="RHEA:13509"/>
        <dbReference type="ChEBI" id="CHEBI:15378"/>
        <dbReference type="ChEBI" id="CHEBI:33019"/>
        <dbReference type="ChEBI" id="CHEBI:46398"/>
        <dbReference type="ChEBI" id="CHEBI:57705"/>
        <dbReference type="ChEBI" id="CHEBI:57776"/>
        <dbReference type="EC" id="2.7.7.23"/>
    </reaction>
</comment>
<evidence type="ECO:0000256" key="7">
    <source>
        <dbReference type="ARBA" id="ARBA00022723"/>
    </source>
</evidence>
<evidence type="ECO:0000256" key="3">
    <source>
        <dbReference type="ARBA" id="ARBA00007947"/>
    </source>
</evidence>
<feature type="binding site" evidence="18">
    <location>
        <position position="378"/>
    </location>
    <ligand>
        <name>acetyl-CoA</name>
        <dbReference type="ChEBI" id="CHEBI:57288"/>
    </ligand>
</feature>
<dbReference type="GO" id="GO:0003977">
    <property type="term" value="F:UDP-N-acetylglucosamine diphosphorylase activity"/>
    <property type="evidence" value="ECO:0007669"/>
    <property type="project" value="UniProtKB-UniRule"/>
</dbReference>
<dbReference type="EC" id="2.7.7.23" evidence="18"/>
<dbReference type="InterPro" id="IPR018357">
    <property type="entry name" value="Hexapep_transf_CS"/>
</dbReference>
<keyword evidence="5 18" id="KW-0808">Transferase</keyword>
<evidence type="ECO:0000256" key="16">
    <source>
        <dbReference type="ARBA" id="ARBA00048493"/>
    </source>
</evidence>
<feature type="binding site" evidence="18">
    <location>
        <position position="353"/>
    </location>
    <ligand>
        <name>acetyl-CoA</name>
        <dbReference type="ChEBI" id="CHEBI:57288"/>
    </ligand>
</feature>
<dbReference type="HAMAP" id="MF_01631">
    <property type="entry name" value="GlmU"/>
    <property type="match status" value="1"/>
</dbReference>
<dbReference type="InterPro" id="IPR029044">
    <property type="entry name" value="Nucleotide-diphossugar_trans"/>
</dbReference>
<feature type="binding site" evidence="18">
    <location>
        <position position="135"/>
    </location>
    <ligand>
        <name>UDP-N-acetyl-alpha-D-glucosamine</name>
        <dbReference type="ChEBI" id="CHEBI:57705"/>
    </ligand>
</feature>
<dbReference type="GO" id="GO:0008360">
    <property type="term" value="P:regulation of cell shape"/>
    <property type="evidence" value="ECO:0007669"/>
    <property type="project" value="UniProtKB-KW"/>
</dbReference>
<feature type="binding site" evidence="18">
    <location>
        <position position="396"/>
    </location>
    <ligand>
        <name>acetyl-CoA</name>
        <dbReference type="ChEBI" id="CHEBI:57288"/>
    </ligand>
</feature>
<feature type="binding site" evidence="18">
    <location>
        <position position="308"/>
    </location>
    <ligand>
        <name>UDP-N-acetyl-alpha-D-glucosamine</name>
        <dbReference type="ChEBI" id="CHEBI:57705"/>
    </ligand>
</feature>
<dbReference type="KEGG" id="sinu:IMZ28_02885"/>
<keyword evidence="9 18" id="KW-0460">Magnesium</keyword>
<feature type="binding site" evidence="18">
    <location>
        <position position="325"/>
    </location>
    <ligand>
        <name>UDP-N-acetyl-alpha-D-glucosamine</name>
        <dbReference type="ChEBI" id="CHEBI:57705"/>
    </ligand>
</feature>
<evidence type="ECO:0000256" key="17">
    <source>
        <dbReference type="ARBA" id="ARBA00049628"/>
    </source>
</evidence>
<evidence type="ECO:0000256" key="2">
    <source>
        <dbReference type="ARBA" id="ARBA00007707"/>
    </source>
</evidence>
<evidence type="ECO:0000256" key="18">
    <source>
        <dbReference type="HAMAP-Rule" id="MF_01631"/>
    </source>
</evidence>
<feature type="binding site" evidence="18">
    <location>
        <position position="413"/>
    </location>
    <ligand>
        <name>acetyl-CoA</name>
        <dbReference type="ChEBI" id="CHEBI:57288"/>
    </ligand>
</feature>
<keyword evidence="21" id="KW-1185">Reference proteome</keyword>
<comment type="catalytic activity">
    <reaction evidence="15 18">
        <text>alpha-D-glucosamine 1-phosphate + acetyl-CoA = N-acetyl-alpha-D-glucosamine 1-phosphate + CoA + H(+)</text>
        <dbReference type="Rhea" id="RHEA:13725"/>
        <dbReference type="ChEBI" id="CHEBI:15378"/>
        <dbReference type="ChEBI" id="CHEBI:57287"/>
        <dbReference type="ChEBI" id="CHEBI:57288"/>
        <dbReference type="ChEBI" id="CHEBI:57776"/>
        <dbReference type="ChEBI" id="CHEBI:58516"/>
        <dbReference type="EC" id="2.3.1.157"/>
    </reaction>
</comment>
<evidence type="ECO:0000256" key="10">
    <source>
        <dbReference type="ARBA" id="ARBA00022960"/>
    </source>
</evidence>
<comment type="pathway">
    <text evidence="18">Bacterial outer membrane biogenesis; LPS lipid A biosynthesis.</text>
</comment>
<evidence type="ECO:0000256" key="11">
    <source>
        <dbReference type="ARBA" id="ARBA00022984"/>
    </source>
</evidence>
<dbReference type="GO" id="GO:0006048">
    <property type="term" value="P:UDP-N-acetylglucosamine biosynthetic process"/>
    <property type="evidence" value="ECO:0007669"/>
    <property type="project" value="UniProtKB-UniPathway"/>
</dbReference>
<evidence type="ECO:0000256" key="14">
    <source>
        <dbReference type="ARBA" id="ARBA00023316"/>
    </source>
</evidence>
<dbReference type="Pfam" id="PF12804">
    <property type="entry name" value="NTP_transf_3"/>
    <property type="match status" value="1"/>
</dbReference>
<comment type="caution">
    <text evidence="18">Lacks conserved residue(s) required for the propagation of feature annotation.</text>
</comment>
<feature type="binding site" evidence="18">
    <location>
        <position position="102"/>
    </location>
    <ligand>
        <name>Mg(2+)</name>
        <dbReference type="ChEBI" id="CHEBI:18420"/>
    </ligand>
</feature>
<dbReference type="Proteomes" id="UP000595074">
    <property type="component" value="Chromosome"/>
</dbReference>
<comment type="similarity">
    <text evidence="2 18">In the C-terminal section; belongs to the transferase hexapeptide repeat family.</text>
</comment>
<evidence type="ECO:0000313" key="21">
    <source>
        <dbReference type="Proteomes" id="UP000595074"/>
    </source>
</evidence>
<comment type="similarity">
    <text evidence="3 18">In the N-terminal section; belongs to the N-acetylglucosamine-1-phosphate uridyltransferase family.</text>
</comment>
<sequence>MSISVVILAAGMGTRMRSAKPKVLHEISGKPMLFHAIDAACELSDDITVVLHHQAERIQAVIEEHYENIRFHIQDAQQFPGTGGAMKGVAVQHARTLILNGDMPLITKASLESLTAGNADINMSVIKLSDPSGYGRVIIQNGEVKEIVEQKDCTSEQLTVKTVNAGIYAVNTTLLERYIPQLNNDNAQSEYYLTDIVKMAVDEGRSVHPVYVPEEEFKGVNSKLDLALAEEIMQKRIKESLMREGIIMRLPETIYIDSRATFEGECILENGVSIQGESKLINAHIKANSVVEEAYIENSDVGPMGRIRPGSVLKDTHIGNFVEVKKSTLTGVKAGHLAYLGDATIDEGSNIGAGVITCNYDGKNKYQTKIGKNVFVGSDTQLIAPVAIEDDVMIAAGTTVNKNVEKGALAISRAPMKIIKNFFYKFFHTESDKHKGAN</sequence>
<dbReference type="GO" id="GO:0071555">
    <property type="term" value="P:cell wall organization"/>
    <property type="evidence" value="ECO:0007669"/>
    <property type="project" value="UniProtKB-KW"/>
</dbReference>
<evidence type="ECO:0000259" key="19">
    <source>
        <dbReference type="Pfam" id="PF12804"/>
    </source>
</evidence>
<feature type="binding site" evidence="18">
    <location>
        <position position="149"/>
    </location>
    <ligand>
        <name>UDP-N-acetyl-alpha-D-glucosamine</name>
        <dbReference type="ChEBI" id="CHEBI:57705"/>
    </ligand>
</feature>
<dbReference type="GO" id="GO:0009245">
    <property type="term" value="P:lipid A biosynthetic process"/>
    <property type="evidence" value="ECO:0007669"/>
    <property type="project" value="UniProtKB-UniRule"/>
</dbReference>
<keyword evidence="11 18" id="KW-0573">Peptidoglycan synthesis</keyword>
<keyword evidence="13 18" id="KW-0012">Acyltransferase</keyword>
<feature type="domain" description="MobA-like NTP transferase" evidence="19">
    <location>
        <begin position="5"/>
        <end position="117"/>
    </location>
</feature>
<dbReference type="GO" id="GO:0005737">
    <property type="term" value="C:cytoplasm"/>
    <property type="evidence" value="ECO:0007669"/>
    <property type="project" value="UniProtKB-SubCell"/>
</dbReference>
<keyword evidence="14 18" id="KW-0961">Cell wall biogenesis/degradation</keyword>
<evidence type="ECO:0000256" key="13">
    <source>
        <dbReference type="ARBA" id="ARBA00023315"/>
    </source>
</evidence>
<dbReference type="GO" id="GO:0009252">
    <property type="term" value="P:peptidoglycan biosynthetic process"/>
    <property type="evidence" value="ECO:0007669"/>
    <property type="project" value="UniProtKB-UniRule"/>
</dbReference>
<evidence type="ECO:0000256" key="8">
    <source>
        <dbReference type="ARBA" id="ARBA00022737"/>
    </source>
</evidence>
<dbReference type="SUPFAM" id="SSF51161">
    <property type="entry name" value="Trimeric LpxA-like enzymes"/>
    <property type="match status" value="1"/>
</dbReference>
<keyword evidence="6 18" id="KW-0548">Nucleotidyltransferase</keyword>
<comment type="function">
    <text evidence="17 18">Catalyzes the last two sequential reactions in the de novo biosynthetic pathway for UDP-N-acetylglucosamine (UDP-GlcNAc). The C-terminal domain catalyzes the transfer of acetyl group from acetyl coenzyme A to glucosamine-1-phosphate (GlcN-1-P) to produce N-acetylglucosamine-1-phosphate (GlcNAc-1-P), which is converted into UDP-GlcNAc by the transfer of uridine 5-monophosphate (from uridine 5-triphosphate), a reaction catalyzed by the N-terminal domain.</text>
</comment>
<feature type="region of interest" description="Pyrophosphorylase" evidence="18">
    <location>
        <begin position="1"/>
        <end position="223"/>
    </location>
</feature>
<dbReference type="PROSITE" id="PS00101">
    <property type="entry name" value="HEXAPEP_TRANSFERASES"/>
    <property type="match status" value="1"/>
</dbReference>
<dbReference type="GO" id="GO:0000902">
    <property type="term" value="P:cell morphogenesis"/>
    <property type="evidence" value="ECO:0007669"/>
    <property type="project" value="UniProtKB-UniRule"/>
</dbReference>
<dbReference type="InterPro" id="IPR001451">
    <property type="entry name" value="Hexapep"/>
</dbReference>
<keyword evidence="8 18" id="KW-0677">Repeat</keyword>
<feature type="binding site" evidence="18">
    <location>
        <position position="221"/>
    </location>
    <ligand>
        <name>UDP-N-acetyl-alpha-D-glucosamine</name>
        <dbReference type="ChEBI" id="CHEBI:57705"/>
    </ligand>
</feature>
<gene>
    <name evidence="18 20" type="primary">glmU</name>
    <name evidence="20" type="ORF">IMZ28_02885</name>
</gene>
<name>A0A7M1S6V7_9BACT</name>
<feature type="binding site" evidence="18">
    <location>
        <position position="221"/>
    </location>
    <ligand>
        <name>Mg(2+)</name>
        <dbReference type="ChEBI" id="CHEBI:18420"/>
    </ligand>
</feature>
<keyword evidence="12 18" id="KW-0511">Multifunctional enzyme</keyword>
<feature type="binding site" evidence="18">
    <location>
        <begin position="359"/>
        <end position="360"/>
    </location>
    <ligand>
        <name>acetyl-CoA</name>
        <dbReference type="ChEBI" id="CHEBI:57288"/>
    </ligand>
</feature>
<comment type="subunit">
    <text evidence="18">Homotrimer.</text>
</comment>
<dbReference type="UniPathway" id="UPA00113">
    <property type="reaction ID" value="UER00532"/>
</dbReference>
<dbReference type="GO" id="GO:0019134">
    <property type="term" value="F:glucosamine-1-phosphate N-acetyltransferase activity"/>
    <property type="evidence" value="ECO:0007669"/>
    <property type="project" value="UniProtKB-UniRule"/>
</dbReference>
<dbReference type="InterPro" id="IPR025877">
    <property type="entry name" value="MobA-like_NTP_Trfase"/>
</dbReference>
<feature type="region of interest" description="N-acetyltransferase" evidence="18">
    <location>
        <begin position="245"/>
        <end position="438"/>
    </location>
</feature>
<feature type="region of interest" description="Linker" evidence="18">
    <location>
        <begin position="224"/>
        <end position="244"/>
    </location>
</feature>
<evidence type="ECO:0000256" key="12">
    <source>
        <dbReference type="ARBA" id="ARBA00023268"/>
    </source>
</evidence>
<dbReference type="GO" id="GO:0000287">
    <property type="term" value="F:magnesium ion binding"/>
    <property type="evidence" value="ECO:0007669"/>
    <property type="project" value="UniProtKB-UniRule"/>
</dbReference>
<dbReference type="CDD" id="cd02540">
    <property type="entry name" value="GT2_GlmU_N_bac"/>
    <property type="match status" value="1"/>
</dbReference>
<keyword evidence="4 18" id="KW-0963">Cytoplasm</keyword>
<dbReference type="EMBL" id="CP063164">
    <property type="protein sequence ID" value="QOR62439.1"/>
    <property type="molecule type" value="Genomic_DNA"/>
</dbReference>
<comment type="pathway">
    <text evidence="18">Nucleotide-sugar biosynthesis; UDP-N-acetyl-alpha-D-glucosamine biosynthesis; UDP-N-acetyl-alpha-D-glucosamine from N-acetyl-alpha-D-glucosamine 1-phosphate: step 1/1.</text>
</comment>
<dbReference type="InterPro" id="IPR005882">
    <property type="entry name" value="Bifunctional_GlmU"/>
</dbReference>
<dbReference type="UniPathway" id="UPA00973"/>
<dbReference type="RefSeq" id="WP_197549229.1">
    <property type="nucleotide sequence ID" value="NZ_CP063164.1"/>
</dbReference>
<protein>
    <recommendedName>
        <fullName evidence="18">Bifunctional protein GlmU</fullName>
    </recommendedName>
    <domain>
        <recommendedName>
            <fullName evidence="18">UDP-N-acetylglucosamine pyrophosphorylase</fullName>
            <ecNumber evidence="18">2.7.7.23</ecNumber>
        </recommendedName>
        <alternativeName>
            <fullName evidence="18">N-acetylglucosamine-1-phosphate uridyltransferase</fullName>
        </alternativeName>
    </domain>
    <domain>
        <recommendedName>
            <fullName evidence="18">Glucosamine-1-phosphate N-acetyltransferase</fullName>
            <ecNumber evidence="18">2.3.1.157</ecNumber>
        </recommendedName>
    </domain>
</protein>
<dbReference type="SUPFAM" id="SSF53448">
    <property type="entry name" value="Nucleotide-diphospho-sugar transferases"/>
    <property type="match status" value="1"/>
</dbReference>
<evidence type="ECO:0000256" key="15">
    <source>
        <dbReference type="ARBA" id="ARBA00048247"/>
    </source>
</evidence>
<evidence type="ECO:0000256" key="9">
    <source>
        <dbReference type="ARBA" id="ARBA00022842"/>
    </source>
</evidence>
<feature type="binding site" evidence="18">
    <location>
        <position position="22"/>
    </location>
    <ligand>
        <name>UDP-N-acetyl-alpha-D-glucosamine</name>
        <dbReference type="ChEBI" id="CHEBI:57705"/>
    </ligand>
</feature>
<keyword evidence="7 18" id="KW-0479">Metal-binding</keyword>
<dbReference type="CDD" id="cd03353">
    <property type="entry name" value="LbH_GlmU_C"/>
    <property type="match status" value="1"/>
</dbReference>
<dbReference type="AlphaFoldDB" id="A0A7M1S6V7"/>
<comment type="pathway">
    <text evidence="18">Nucleotide-sugar biosynthesis; UDP-N-acetyl-alpha-D-glucosamine biosynthesis; N-acetyl-alpha-D-glucosamine 1-phosphate from alpha-D-glucosamine 6-phosphate (route II): step 2/2.</text>
</comment>
<dbReference type="NCBIfam" id="NF010939">
    <property type="entry name" value="PRK14359.1"/>
    <property type="match status" value="1"/>
</dbReference>
<feature type="binding site" evidence="18">
    <location>
        <begin position="8"/>
        <end position="11"/>
    </location>
    <ligand>
        <name>UDP-N-acetyl-alpha-D-glucosamine</name>
        <dbReference type="ChEBI" id="CHEBI:57705"/>
    </ligand>
</feature>
<comment type="subcellular location">
    <subcellularLocation>
        <location evidence="1 18">Cytoplasm</location>
    </subcellularLocation>
</comment>
<dbReference type="Gene3D" id="3.90.550.10">
    <property type="entry name" value="Spore Coat Polysaccharide Biosynthesis Protein SpsA, Chain A"/>
    <property type="match status" value="1"/>
</dbReference>
<evidence type="ECO:0000256" key="4">
    <source>
        <dbReference type="ARBA" id="ARBA00022490"/>
    </source>
</evidence>
<evidence type="ECO:0000256" key="1">
    <source>
        <dbReference type="ARBA" id="ARBA00004496"/>
    </source>
</evidence>
<dbReference type="PANTHER" id="PTHR43584">
    <property type="entry name" value="NUCLEOTIDYL TRANSFERASE"/>
    <property type="match status" value="1"/>
</dbReference>
<dbReference type="InterPro" id="IPR011004">
    <property type="entry name" value="Trimer_LpxA-like_sf"/>
</dbReference>
<dbReference type="GO" id="GO:0016020">
    <property type="term" value="C:membrane"/>
    <property type="evidence" value="ECO:0007669"/>
    <property type="project" value="GOC"/>
</dbReference>
<evidence type="ECO:0000313" key="20">
    <source>
        <dbReference type="EMBL" id="QOR62439.1"/>
    </source>
</evidence>
<feature type="binding site" evidence="18">
    <location>
        <begin position="81"/>
        <end position="82"/>
    </location>
    <ligand>
        <name>UDP-N-acetyl-alpha-D-glucosamine</name>
        <dbReference type="ChEBI" id="CHEBI:57705"/>
    </ligand>
</feature>
<evidence type="ECO:0000256" key="5">
    <source>
        <dbReference type="ARBA" id="ARBA00022679"/>
    </source>
</evidence>
<dbReference type="Gene3D" id="2.160.10.10">
    <property type="entry name" value="Hexapeptide repeat proteins"/>
    <property type="match status" value="1"/>
</dbReference>
<keyword evidence="10 18" id="KW-0133">Cell shape</keyword>
<feature type="binding site" evidence="18">
    <location>
        <position position="350"/>
    </location>
    <ligand>
        <name>UDP-N-acetyl-alpha-D-glucosamine</name>
        <dbReference type="ChEBI" id="CHEBI:57705"/>
    </ligand>
</feature>
<reference evidence="20 21" key="1">
    <citation type="submission" date="2020-10" db="EMBL/GenBank/DDBJ databases">
        <title>The genome of sulfurovum sp.</title>
        <authorList>
            <person name="Xie S."/>
            <person name="Shao Z."/>
            <person name="Jiang L."/>
        </authorList>
    </citation>
    <scope>NUCLEOTIDE SEQUENCE [LARGE SCALE GENOMIC DNA]</scope>
    <source>
        <strain evidence="20 21">ST-419</strain>
    </source>
</reference>
<feature type="binding site" evidence="18">
    <location>
        <position position="164"/>
    </location>
    <ligand>
        <name>UDP-N-acetyl-alpha-D-glucosamine</name>
        <dbReference type="ChEBI" id="CHEBI:57705"/>
    </ligand>
</feature>
<proteinExistence type="inferred from homology"/>
<comment type="cofactor">
    <cofactor evidence="18">
        <name>Mg(2+)</name>
        <dbReference type="ChEBI" id="CHEBI:18420"/>
    </cofactor>
    <text evidence="18">Binds 1 Mg(2+) ion per subunit.</text>
</comment>
<dbReference type="NCBIfam" id="TIGR01173">
    <property type="entry name" value="glmU"/>
    <property type="match status" value="1"/>
</dbReference>
<dbReference type="InterPro" id="IPR038009">
    <property type="entry name" value="GlmU_C_LbH"/>
</dbReference>
<dbReference type="EC" id="2.3.1.157" evidence="18"/>
<organism evidence="20 21">
    <name type="scientific">Sulfurovum indicum</name>
    <dbReference type="NCBI Taxonomy" id="2779528"/>
    <lineage>
        <taxon>Bacteria</taxon>
        <taxon>Pseudomonadati</taxon>
        <taxon>Campylobacterota</taxon>
        <taxon>Epsilonproteobacteria</taxon>
        <taxon>Campylobacterales</taxon>
        <taxon>Sulfurovaceae</taxon>
        <taxon>Sulfurovum</taxon>
    </lineage>
</organism>
<evidence type="ECO:0000256" key="6">
    <source>
        <dbReference type="ARBA" id="ARBA00022695"/>
    </source>
</evidence>
<dbReference type="InterPro" id="IPR050065">
    <property type="entry name" value="GlmU-like"/>
</dbReference>
<feature type="binding site" evidence="18">
    <location>
        <position position="339"/>
    </location>
    <ligand>
        <name>UDP-N-acetyl-alpha-D-glucosamine</name>
        <dbReference type="ChEBI" id="CHEBI:57705"/>
    </ligand>
</feature>
<accession>A0A7M1S6V7</accession>
<dbReference type="Pfam" id="PF00132">
    <property type="entry name" value="Hexapep"/>
    <property type="match status" value="1"/>
</dbReference>
<feature type="active site" description="Proton acceptor" evidence="18">
    <location>
        <position position="336"/>
    </location>
</feature>